<dbReference type="KEGG" id="saqi:AXG55_00570"/>
<dbReference type="AlphaFoldDB" id="A0A1L4CX30"/>
<reference evidence="1 2" key="1">
    <citation type="submission" date="2016-10" db="EMBL/GenBank/DDBJ databases">
        <title>Silvanigrella aquatica sp. nov., isolated from a freshwater lake located in the Black Forest, Germany, description of Silvanigrellaceae fam. nov., Silvanigrellales ord. nov., reclassification of the order Bdellovibrionales in the class Oligoflexia, reclassification of the families Bacteriovoracaceae and Halobacteriovoraceae in the new order Bacteriovoracales ord. nov., and reclassification of the family Pseudobacteriovoracaceae in the order Oligoflexiales.</title>
        <authorList>
            <person name="Hahn M.W."/>
            <person name="Schmidt J."/>
            <person name="Koll U."/>
            <person name="Rohde M."/>
            <person name="Verbag S."/>
            <person name="Pitt A."/>
            <person name="Nakai R."/>
            <person name="Naganuma T."/>
            <person name="Lang E."/>
        </authorList>
    </citation>
    <scope>NUCLEOTIDE SEQUENCE [LARGE SCALE GENOMIC DNA]</scope>
    <source>
        <strain evidence="1 2">MWH-Nonnen-W8red</strain>
    </source>
</reference>
<dbReference type="EMBL" id="CP017834">
    <property type="protein sequence ID" value="APJ02504.1"/>
    <property type="molecule type" value="Genomic_DNA"/>
</dbReference>
<name>A0A1L4CX30_9BACT</name>
<evidence type="ECO:0000313" key="1">
    <source>
        <dbReference type="EMBL" id="APJ02504.1"/>
    </source>
</evidence>
<dbReference type="Proteomes" id="UP000184731">
    <property type="component" value="Chromosome"/>
</dbReference>
<proteinExistence type="predicted"/>
<evidence type="ECO:0000313" key="2">
    <source>
        <dbReference type="Proteomes" id="UP000184731"/>
    </source>
</evidence>
<sequence length="140" mass="16229">MQGKVFENNFIEGMDFEKVENLRQIYEWIQLHTEICHLYAQLSDEQEKAKFKDKVEASMNRGKLLLETVFSDSNQHHKPPLIPLSGMNRFANNIANHDLRAIGKHESVTNVLTNSFKSELGTVANVKKRPMPSRTYLRKK</sequence>
<gene>
    <name evidence="1" type="ORF">AXG55_00570</name>
</gene>
<protein>
    <submittedName>
        <fullName evidence="1">Uncharacterized protein</fullName>
    </submittedName>
</protein>
<dbReference type="RefSeq" id="WP_148696211.1">
    <property type="nucleotide sequence ID" value="NZ_CP017834.1"/>
</dbReference>
<organism evidence="1 2">
    <name type="scientific">Silvanigrella aquatica</name>
    <dbReference type="NCBI Taxonomy" id="1915309"/>
    <lineage>
        <taxon>Bacteria</taxon>
        <taxon>Pseudomonadati</taxon>
        <taxon>Bdellovibrionota</taxon>
        <taxon>Oligoflexia</taxon>
        <taxon>Silvanigrellales</taxon>
        <taxon>Silvanigrellaceae</taxon>
        <taxon>Silvanigrella</taxon>
    </lineage>
</organism>
<dbReference type="STRING" id="1915309.AXG55_00570"/>
<accession>A0A1L4CX30</accession>
<dbReference type="OrthoDB" id="5295801at2"/>
<keyword evidence="2" id="KW-1185">Reference proteome</keyword>